<dbReference type="SUPFAM" id="SSF49265">
    <property type="entry name" value="Fibronectin type III"/>
    <property type="match status" value="3"/>
</dbReference>
<dbReference type="PANTHER" id="PTHR44170:SF53">
    <property type="entry name" value="DS CELL ADHESION MOLECULE LIKE 1"/>
    <property type="match status" value="1"/>
</dbReference>
<dbReference type="InterPro" id="IPR013098">
    <property type="entry name" value="Ig_I-set"/>
</dbReference>
<feature type="domain" description="Fibronectin type-III" evidence="14">
    <location>
        <begin position="1168"/>
        <end position="1266"/>
    </location>
</feature>
<evidence type="ECO:0000256" key="5">
    <source>
        <dbReference type="ARBA" id="ARBA00022737"/>
    </source>
</evidence>
<keyword evidence="11" id="KW-0393">Immunoglobulin domain</keyword>
<dbReference type="EnsemblMetazoa" id="SMAR005788-RA">
    <property type="protein sequence ID" value="SMAR005788-PA"/>
    <property type="gene ID" value="SMAR005788"/>
</dbReference>
<feature type="domain" description="Fibronectin type-III" evidence="14">
    <location>
        <begin position="889"/>
        <end position="985"/>
    </location>
</feature>
<organism evidence="15 16">
    <name type="scientific">Strigamia maritima</name>
    <name type="common">European centipede</name>
    <name type="synonym">Geophilus maritimus</name>
    <dbReference type="NCBI Taxonomy" id="126957"/>
    <lineage>
        <taxon>Eukaryota</taxon>
        <taxon>Metazoa</taxon>
        <taxon>Ecdysozoa</taxon>
        <taxon>Arthropoda</taxon>
        <taxon>Myriapoda</taxon>
        <taxon>Chilopoda</taxon>
        <taxon>Pleurostigmophora</taxon>
        <taxon>Geophilomorpha</taxon>
        <taxon>Linotaeniidae</taxon>
        <taxon>Strigamia</taxon>
    </lineage>
</organism>
<protein>
    <recommendedName>
        <fullName evidence="17">Down syndrome cell adhesion molecule</fullName>
    </recommendedName>
</protein>
<evidence type="ECO:0000256" key="8">
    <source>
        <dbReference type="ARBA" id="ARBA00023136"/>
    </source>
</evidence>
<reference evidence="15" key="2">
    <citation type="submission" date="2015-02" db="UniProtKB">
        <authorList>
            <consortium name="EnsemblMetazoa"/>
        </authorList>
    </citation>
    <scope>IDENTIFICATION</scope>
</reference>
<feature type="domain" description="Fibronectin type-III" evidence="14">
    <location>
        <begin position="684"/>
        <end position="784"/>
    </location>
</feature>
<feature type="transmembrane region" description="Helical" evidence="12">
    <location>
        <begin position="1287"/>
        <end position="1312"/>
    </location>
</feature>
<feature type="domain" description="Ig-like" evidence="13">
    <location>
        <begin position="208"/>
        <end position="294"/>
    </location>
</feature>
<dbReference type="PROSITE" id="PS50835">
    <property type="entry name" value="IG_LIKE"/>
    <property type="match status" value="7"/>
</dbReference>
<feature type="domain" description="Fibronectin type-III" evidence="14">
    <location>
        <begin position="582"/>
        <end position="679"/>
    </location>
</feature>
<dbReference type="InterPro" id="IPR036116">
    <property type="entry name" value="FN3_sf"/>
</dbReference>
<dbReference type="FunFam" id="2.60.40.10:FF:000028">
    <property type="entry name" value="Neuronal cell adhesion molecule"/>
    <property type="match status" value="1"/>
</dbReference>
<name>T1IX57_STRMM</name>
<dbReference type="GO" id="GO:0098609">
    <property type="term" value="P:cell-cell adhesion"/>
    <property type="evidence" value="ECO:0007669"/>
    <property type="project" value="TreeGrafter"/>
</dbReference>
<dbReference type="Proteomes" id="UP000014500">
    <property type="component" value="Unassembled WGS sequence"/>
</dbReference>
<dbReference type="FunFam" id="2.60.40.10:FF:000017">
    <property type="entry name" value="Down syndrome cell adhesion molecule b"/>
    <property type="match status" value="1"/>
</dbReference>
<keyword evidence="5" id="KW-0677">Repeat</keyword>
<dbReference type="InterPro" id="IPR036179">
    <property type="entry name" value="Ig-like_dom_sf"/>
</dbReference>
<feature type="domain" description="Ig-like" evidence="13">
    <location>
        <begin position="481"/>
        <end position="563"/>
    </location>
</feature>
<evidence type="ECO:0008006" key="17">
    <source>
        <dbReference type="Google" id="ProtNLM"/>
    </source>
</evidence>
<dbReference type="InterPro" id="IPR013783">
    <property type="entry name" value="Ig-like_fold"/>
</dbReference>
<evidence type="ECO:0000256" key="7">
    <source>
        <dbReference type="ARBA" id="ARBA00022989"/>
    </source>
</evidence>
<evidence type="ECO:0000256" key="3">
    <source>
        <dbReference type="ARBA" id="ARBA00022692"/>
    </source>
</evidence>
<evidence type="ECO:0000259" key="13">
    <source>
        <dbReference type="PROSITE" id="PS50835"/>
    </source>
</evidence>
<evidence type="ECO:0000256" key="1">
    <source>
        <dbReference type="ARBA" id="ARBA00004251"/>
    </source>
</evidence>
<keyword evidence="10" id="KW-0325">Glycoprotein</keyword>
<feature type="domain" description="Ig-like" evidence="13">
    <location>
        <begin position="397"/>
        <end position="471"/>
    </location>
</feature>
<comment type="subcellular location">
    <subcellularLocation>
        <location evidence="1">Cell membrane</location>
        <topology evidence="1">Single-pass type I membrane protein</topology>
    </subcellularLocation>
</comment>
<dbReference type="Pfam" id="PF13927">
    <property type="entry name" value="Ig_3"/>
    <property type="match status" value="3"/>
</dbReference>
<evidence type="ECO:0000259" key="14">
    <source>
        <dbReference type="PROSITE" id="PS50853"/>
    </source>
</evidence>
<evidence type="ECO:0000256" key="12">
    <source>
        <dbReference type="SAM" id="Phobius"/>
    </source>
</evidence>
<feature type="domain" description="Ig-like" evidence="13">
    <location>
        <begin position="24"/>
        <end position="109"/>
    </location>
</feature>
<keyword evidence="3 12" id="KW-0812">Transmembrane</keyword>
<dbReference type="SMART" id="SM00409">
    <property type="entry name" value="IG"/>
    <property type="match status" value="7"/>
</dbReference>
<dbReference type="GO" id="GO:0030154">
    <property type="term" value="P:cell differentiation"/>
    <property type="evidence" value="ECO:0007669"/>
    <property type="project" value="UniProtKB-ARBA"/>
</dbReference>
<dbReference type="FunFam" id="2.60.40.10:FF:000093">
    <property type="entry name" value="Down syndrome cell adhesion molecule, isoform B"/>
    <property type="match status" value="1"/>
</dbReference>
<reference evidence="16" key="1">
    <citation type="submission" date="2011-05" db="EMBL/GenBank/DDBJ databases">
        <authorList>
            <person name="Richards S.R."/>
            <person name="Qu J."/>
            <person name="Jiang H."/>
            <person name="Jhangiani S.N."/>
            <person name="Agravi P."/>
            <person name="Goodspeed R."/>
            <person name="Gross S."/>
            <person name="Mandapat C."/>
            <person name="Jackson L."/>
            <person name="Mathew T."/>
            <person name="Pu L."/>
            <person name="Thornton R."/>
            <person name="Saada N."/>
            <person name="Wilczek-Boney K.B."/>
            <person name="Lee S."/>
            <person name="Kovar C."/>
            <person name="Wu Y."/>
            <person name="Scherer S.E."/>
            <person name="Worley K.C."/>
            <person name="Muzny D.M."/>
            <person name="Gibbs R."/>
        </authorList>
    </citation>
    <scope>NUCLEOTIDE SEQUENCE</scope>
    <source>
        <strain evidence="16">Brora</strain>
    </source>
</reference>
<dbReference type="FunFam" id="2.60.40.10:FF:000333">
    <property type="entry name" value="Down syndrome cell adhesion molecule"/>
    <property type="match status" value="1"/>
</dbReference>
<dbReference type="EMBL" id="JH431641">
    <property type="status" value="NOT_ANNOTATED_CDS"/>
    <property type="molecule type" value="Genomic_DNA"/>
</dbReference>
<dbReference type="GO" id="GO:0009653">
    <property type="term" value="P:anatomical structure morphogenesis"/>
    <property type="evidence" value="ECO:0007669"/>
    <property type="project" value="UniProtKB-ARBA"/>
</dbReference>
<dbReference type="SMART" id="SM00060">
    <property type="entry name" value="FN3"/>
    <property type="match status" value="6"/>
</dbReference>
<dbReference type="Pfam" id="PF25059">
    <property type="entry name" value="FN3_DSCAM-DSCAML_C"/>
    <property type="match status" value="1"/>
</dbReference>
<dbReference type="PhylomeDB" id="T1IX57"/>
<keyword evidence="6" id="KW-0130">Cell adhesion</keyword>
<dbReference type="PANTHER" id="PTHR44170">
    <property type="entry name" value="PROTEIN SIDEKICK"/>
    <property type="match status" value="1"/>
</dbReference>
<feature type="domain" description="Ig-like" evidence="13">
    <location>
        <begin position="973"/>
        <end position="1073"/>
    </location>
</feature>
<sequence>MYVCVASNIIGAAKAETALTVIAPLRAHIQPTLNIISIGKSTTIHCIISGSPINSVTWFKNGQPIKNDGITYLSRDIIRIAHTDIDDAGMYQCVLKNDFESVQATAELRFGEVFPEIHHGFRDIVAQPGENVSLQCIASGSPAPLIDWLLEDRIMDSLNIDNTVNSEGDTVSTLNILQAKVEDGGLYICFAINGLGRVQHQARLNIYGSLAVRPNSKHTLVAGKDALLNCPFYGYPVDSIVWLRAGETLPIDLRQQVLENGTLKLREVQRSVDNGNYTCIVSNKDGLSAKGDIYIDVVVPVKIMPFSFQGNLLTEGMRARLQCVVAEGDPPITLKWMKDNHPLSPEFSIQVRSLDDFSSMLTITNVTPRHNGNYTCIAANSVSQDLHSTSLKINVPPKWILNPKNESVFAGQSASFHCRAEGFPIPTIKWFRAEGVSRSEQELVHTNHEYQVFHNGTLHIPSARTQHRGFFFVKRVMEWVPPVAERKKRDVSGRVGSSFQLQCTIIGEKPINFTWKVDGKNIDVEKTRYKSNTIELQNKIISELTILNIIKEDALSYVCTAGNDFGQDECAFRLKVLEPPFHPNNLTIKEIGNGSVLAQWTEPYNGKSPITQYVIQYKEVSEGKDITDKIQNNSVSGGFTSMHIPGLKPATKYEFRILAVNQLGRSEPGRTVVVTMEDEAPLVPPSMVKVDVIDEKTLRVSWKPPDRMLWNGNINAYYVGHKITTTSEPFEYHHMDITDNLNETFSHILSDLKTYTQYTVTVTAVNSGGIGPSSDDVLAMTSEGVPSKPPSDVRCSMLASQSIHLTWQPPSTQSVNGILKGFKVLYQPIKDFYDVPEYHYLSVSLPKAILQNLHKFTNYSISVLAFTMKGDGVKSESVFCQTLEDVPESPADIKVLAASVDSVLVSYKLPYHPNGVISKYNIYVHLKGENDNEKGIIKHTVDGNVTYYEVRGLSKNVPYEFWVTALTKTDEGPPSKIVECTLDGNSIISRIASFSETVTTTTRRDLKLACRAVGVSFSKRKWIYKSRVLRFDDRKKILPDGELLLQNVQKDDDGNYTCQVGNDSIMYSVVLLSRPDPLTLEISSVSLNFIEVKWRVTETGRTPVTYFILYIKKDGVWVNQELDAKERKYKYENLYCGTIYQTYIIVHNVLGPSEQSNLLTVKTNGSVPELPLKEKLLQEGVTSLTINLDAWKSSICPIQHFVIEYRLYSKSDWVSIRDNVSPSQQKKLVIKNLHKASEYQLRITAFNAAGSSRAEYRVTTLSTGGAVVHSEVPNQRKIVNMFVDERILIPASLSLLTVIIVLILTCICIRILHKTQRKKMSISVIEYNSDDVEPFSSSHLFEMQPTERETRSNKCISKFSKQTKPTFEQALRLATGSRESCIPLLSAQRHTKLNGDDVPREETTFVFFDLSQEMQLGTSNGNMQKPTQVQRNKCFMW</sequence>
<evidence type="ECO:0000313" key="15">
    <source>
        <dbReference type="EnsemblMetazoa" id="SMAR005788-PA"/>
    </source>
</evidence>
<dbReference type="InterPro" id="IPR003961">
    <property type="entry name" value="FN3_dom"/>
</dbReference>
<accession>T1IX57</accession>
<dbReference type="eggNOG" id="KOG3510">
    <property type="taxonomic scope" value="Eukaryota"/>
</dbReference>
<proteinExistence type="predicted"/>
<dbReference type="Pfam" id="PF07679">
    <property type="entry name" value="I-set"/>
    <property type="match status" value="4"/>
</dbReference>
<feature type="domain" description="Ig-like" evidence="13">
    <location>
        <begin position="115"/>
        <end position="205"/>
    </location>
</feature>
<evidence type="ECO:0000313" key="16">
    <source>
        <dbReference type="Proteomes" id="UP000014500"/>
    </source>
</evidence>
<feature type="domain" description="Ig-like" evidence="13">
    <location>
        <begin position="300"/>
        <end position="394"/>
    </location>
</feature>
<dbReference type="Pfam" id="PF00041">
    <property type="entry name" value="fn3"/>
    <property type="match status" value="4"/>
</dbReference>
<evidence type="ECO:0000256" key="6">
    <source>
        <dbReference type="ARBA" id="ARBA00022889"/>
    </source>
</evidence>
<dbReference type="InterPro" id="IPR003598">
    <property type="entry name" value="Ig_sub2"/>
</dbReference>
<dbReference type="OMA" id="TCICIRI"/>
<dbReference type="SMART" id="SM00408">
    <property type="entry name" value="IGc2"/>
    <property type="match status" value="7"/>
</dbReference>
<keyword evidence="9" id="KW-1015">Disulfide bond</keyword>
<evidence type="ECO:0000256" key="4">
    <source>
        <dbReference type="ARBA" id="ARBA00022729"/>
    </source>
</evidence>
<dbReference type="InterPro" id="IPR056754">
    <property type="entry name" value="DSCAM/DSCAML_C"/>
</dbReference>
<keyword evidence="16" id="KW-1185">Reference proteome</keyword>
<keyword evidence="2" id="KW-1003">Cell membrane</keyword>
<evidence type="ECO:0000256" key="9">
    <source>
        <dbReference type="ARBA" id="ARBA00023157"/>
    </source>
</evidence>
<dbReference type="PROSITE" id="PS50853">
    <property type="entry name" value="FN3"/>
    <property type="match status" value="6"/>
</dbReference>
<evidence type="ECO:0000256" key="11">
    <source>
        <dbReference type="ARBA" id="ARBA00023319"/>
    </source>
</evidence>
<dbReference type="STRING" id="126957.T1IX57"/>
<dbReference type="SUPFAM" id="SSF48726">
    <property type="entry name" value="Immunoglobulin"/>
    <property type="match status" value="7"/>
</dbReference>
<keyword evidence="4" id="KW-0732">Signal</keyword>
<feature type="domain" description="Fibronectin type-III" evidence="14">
    <location>
        <begin position="1074"/>
        <end position="1166"/>
    </location>
</feature>
<evidence type="ECO:0000256" key="10">
    <source>
        <dbReference type="ARBA" id="ARBA00023180"/>
    </source>
</evidence>
<dbReference type="GO" id="GO:0016020">
    <property type="term" value="C:membrane"/>
    <property type="evidence" value="ECO:0007669"/>
    <property type="project" value="UniProtKB-SubCell"/>
</dbReference>
<evidence type="ECO:0000256" key="2">
    <source>
        <dbReference type="ARBA" id="ARBA00022475"/>
    </source>
</evidence>
<keyword evidence="8 12" id="KW-0472">Membrane</keyword>
<keyword evidence="7 12" id="KW-1133">Transmembrane helix</keyword>
<dbReference type="Gene3D" id="2.60.40.10">
    <property type="entry name" value="Immunoglobulins"/>
    <property type="match status" value="13"/>
</dbReference>
<dbReference type="InterPro" id="IPR003599">
    <property type="entry name" value="Ig_sub"/>
</dbReference>
<dbReference type="HOGENOM" id="CLU_001038_4_1_1"/>
<feature type="domain" description="Fibronectin type-III" evidence="14">
    <location>
        <begin position="789"/>
        <end position="885"/>
    </location>
</feature>
<dbReference type="InterPro" id="IPR007110">
    <property type="entry name" value="Ig-like_dom"/>
</dbReference>
<dbReference type="CDD" id="cd00063">
    <property type="entry name" value="FN3"/>
    <property type="match status" value="6"/>
</dbReference>